<dbReference type="Pfam" id="PF14451">
    <property type="entry name" value="Ub-Mut7C"/>
    <property type="match status" value="1"/>
</dbReference>
<proteinExistence type="predicted"/>
<accession>A0ABP6EMX8</accession>
<gene>
    <name evidence="3" type="ORF">GCM10010412_046840</name>
</gene>
<dbReference type="InterPro" id="IPR027798">
    <property type="entry name" value="Ub_Mut7C"/>
</dbReference>
<feature type="domain" description="Ubiquitin Mut7-C" evidence="2">
    <location>
        <begin position="5"/>
        <end position="82"/>
    </location>
</feature>
<dbReference type="PANTHER" id="PTHR39081">
    <property type="entry name" value="MUT7-C DOMAIN-CONTAINING PROTEIN"/>
    <property type="match status" value="1"/>
</dbReference>
<sequence length="241" mass="26798">MEGPELSIRFDADLWLFLAPRHRRERVPVAYDGTSSLGHVVESLGVPLPEVGRLVVDGRPVPPSHRPRDGDVVGVLPAARPQALPIAPPRFLLDVHLGTLARRLRLLGVDTAYHNDRDDDALVRWANAERRLLLTRDRGLLRRRALWLGAYVRGERADEQLADVLDRFAPPLAPWTRCTACNGHLSPVDKADVEALLEPGTRHSYDVFARCAACGRVYWRGAHAHRLEHIVAAAVRPAPHG</sequence>
<organism evidence="3 4">
    <name type="scientific">Nonomuraea recticatena</name>
    <dbReference type="NCBI Taxonomy" id="46178"/>
    <lineage>
        <taxon>Bacteria</taxon>
        <taxon>Bacillati</taxon>
        <taxon>Actinomycetota</taxon>
        <taxon>Actinomycetes</taxon>
        <taxon>Streptosporangiales</taxon>
        <taxon>Streptosporangiaceae</taxon>
        <taxon>Nonomuraea</taxon>
    </lineage>
</organism>
<evidence type="ECO:0000313" key="4">
    <source>
        <dbReference type="Proteomes" id="UP001501666"/>
    </source>
</evidence>
<feature type="domain" description="Mut7-C RNAse" evidence="1">
    <location>
        <begin position="89"/>
        <end position="230"/>
    </location>
</feature>
<dbReference type="PANTHER" id="PTHR39081:SF1">
    <property type="entry name" value="MUT7-C RNASE DOMAIN-CONTAINING PROTEIN"/>
    <property type="match status" value="1"/>
</dbReference>
<keyword evidence="4" id="KW-1185">Reference proteome</keyword>
<evidence type="ECO:0000259" key="2">
    <source>
        <dbReference type="Pfam" id="PF14451"/>
    </source>
</evidence>
<dbReference type="Proteomes" id="UP001501666">
    <property type="component" value="Unassembled WGS sequence"/>
</dbReference>
<name>A0ABP6EMX8_9ACTN</name>
<dbReference type="InterPro" id="IPR002782">
    <property type="entry name" value="Mut7-C_RNAse_dom"/>
</dbReference>
<dbReference type="EMBL" id="BAAATE010000012">
    <property type="protein sequence ID" value="GAA2668711.1"/>
    <property type="molecule type" value="Genomic_DNA"/>
</dbReference>
<dbReference type="Pfam" id="PF01927">
    <property type="entry name" value="Mut7-C"/>
    <property type="match status" value="1"/>
</dbReference>
<dbReference type="RefSeq" id="WP_346149492.1">
    <property type="nucleotide sequence ID" value="NZ_BAAATE010000012.1"/>
</dbReference>
<evidence type="ECO:0000313" key="3">
    <source>
        <dbReference type="EMBL" id="GAA2668711.1"/>
    </source>
</evidence>
<reference evidence="4" key="1">
    <citation type="journal article" date="2019" name="Int. J. Syst. Evol. Microbiol.">
        <title>The Global Catalogue of Microorganisms (GCM) 10K type strain sequencing project: providing services to taxonomists for standard genome sequencing and annotation.</title>
        <authorList>
            <consortium name="The Broad Institute Genomics Platform"/>
            <consortium name="The Broad Institute Genome Sequencing Center for Infectious Disease"/>
            <person name="Wu L."/>
            <person name="Ma J."/>
        </authorList>
    </citation>
    <scope>NUCLEOTIDE SEQUENCE [LARGE SCALE GENOMIC DNA]</scope>
    <source>
        <strain evidence="4">JCM 6835</strain>
    </source>
</reference>
<comment type="caution">
    <text evidence="3">The sequence shown here is derived from an EMBL/GenBank/DDBJ whole genome shotgun (WGS) entry which is preliminary data.</text>
</comment>
<protein>
    <submittedName>
        <fullName evidence="3">Mut7-C RNAse domain-containing protein</fullName>
    </submittedName>
</protein>
<evidence type="ECO:0000259" key="1">
    <source>
        <dbReference type="Pfam" id="PF01927"/>
    </source>
</evidence>